<gene>
    <name evidence="2" type="ORF">GCM10009019_17790</name>
</gene>
<dbReference type="EMBL" id="BAAADU010000002">
    <property type="protein sequence ID" value="GAA0654601.1"/>
    <property type="molecule type" value="Genomic_DNA"/>
</dbReference>
<proteinExistence type="predicted"/>
<dbReference type="InterPro" id="IPR036188">
    <property type="entry name" value="FAD/NAD-bd_sf"/>
</dbReference>
<dbReference type="InterPro" id="IPR050407">
    <property type="entry name" value="Geranylgeranyl_reductase"/>
</dbReference>
<accession>A0AAV3T152</accession>
<dbReference type="InterPro" id="IPR002938">
    <property type="entry name" value="FAD-bd"/>
</dbReference>
<dbReference type="GO" id="GO:0071949">
    <property type="term" value="F:FAD binding"/>
    <property type="evidence" value="ECO:0007669"/>
    <property type="project" value="InterPro"/>
</dbReference>
<protein>
    <submittedName>
        <fullName evidence="2">NAD(P)/FAD-dependent oxidoreductase</fullName>
    </submittedName>
</protein>
<dbReference type="AlphaFoldDB" id="A0AAV3T152"/>
<evidence type="ECO:0000313" key="2">
    <source>
        <dbReference type="EMBL" id="GAA0654601.1"/>
    </source>
</evidence>
<dbReference type="RefSeq" id="WP_227260400.1">
    <property type="nucleotide sequence ID" value="NZ_BAAADU010000002.1"/>
</dbReference>
<reference evidence="2 3" key="1">
    <citation type="journal article" date="2019" name="Int. J. Syst. Evol. Microbiol.">
        <title>The Global Catalogue of Microorganisms (GCM) 10K type strain sequencing project: providing services to taxonomists for standard genome sequencing and annotation.</title>
        <authorList>
            <consortium name="The Broad Institute Genomics Platform"/>
            <consortium name="The Broad Institute Genome Sequencing Center for Infectious Disease"/>
            <person name="Wu L."/>
            <person name="Ma J."/>
        </authorList>
    </citation>
    <scope>NUCLEOTIDE SEQUENCE [LARGE SCALE GENOMIC DNA]</scope>
    <source>
        <strain evidence="2 3">JCM 16327</strain>
    </source>
</reference>
<dbReference type="Proteomes" id="UP001500194">
    <property type="component" value="Unassembled WGS sequence"/>
</dbReference>
<dbReference type="SUPFAM" id="SSF51905">
    <property type="entry name" value="FAD/NAD(P)-binding domain"/>
    <property type="match status" value="1"/>
</dbReference>
<comment type="caution">
    <text evidence="2">The sequence shown here is derived from an EMBL/GenBank/DDBJ whole genome shotgun (WGS) entry which is preliminary data.</text>
</comment>
<name>A0AAV3T152_9EURY</name>
<dbReference type="GeneID" id="68573545"/>
<sequence length="458" mass="51031">MERVDVAVVGGGPAGSSAARTAAEHGADAVVFEKGVPRADRPELGPDSTDAAGFLDYWVDIAELDVEAMPEGVYQHRLDKAEFIGPSETVEVTRTGIESSYDEFGFTFHRARLDDWLRSRAEDAGAEYRVGTSVRNVETDLSGEPSHTLTLADGSEVEAEYVILADGPQRQVTMPVLDQYLPEDRAASEVLSPRTVNHIAYQEYREIPEEVFEKHNIKFWWGWMPGETAYPWIFPNRDNVGRVGLTMPIGMDIDDFDKSAYRLLREDDDQIPSGKEYIRRLLEEVYGDEYDIEEDFPVIEEGYGKSKGTETYSISSTRPIDSPTEANIAVAGGAMGTTSAFHEGGDHVAMRTGALAGEYAAEGMLHEYNEAWKEAIGDELLRNVAIADVVKDYGPDDWDKTFDVTRRILEKSTGGSLISRKTASVGVHGLKLYRSYRKTKKKFANGGYVQLRQDEYQY</sequence>
<dbReference type="PANTHER" id="PTHR42685:SF21">
    <property type="entry name" value="DEHYDROGENASE (FLAVOPROTEIN)-LIKE PROTEIN"/>
    <property type="match status" value="1"/>
</dbReference>
<feature type="domain" description="FAD-binding" evidence="1">
    <location>
        <begin position="3"/>
        <end position="172"/>
    </location>
</feature>
<dbReference type="PANTHER" id="PTHR42685">
    <property type="entry name" value="GERANYLGERANYL DIPHOSPHATE REDUCTASE"/>
    <property type="match status" value="1"/>
</dbReference>
<keyword evidence="3" id="KW-1185">Reference proteome</keyword>
<evidence type="ECO:0000259" key="1">
    <source>
        <dbReference type="Pfam" id="PF01494"/>
    </source>
</evidence>
<evidence type="ECO:0000313" key="3">
    <source>
        <dbReference type="Proteomes" id="UP001500194"/>
    </source>
</evidence>
<dbReference type="Pfam" id="PF01494">
    <property type="entry name" value="FAD_binding_3"/>
    <property type="match status" value="1"/>
</dbReference>
<organism evidence="2 3">
    <name type="scientific">Salarchaeum japonicum</name>
    <dbReference type="NCBI Taxonomy" id="555573"/>
    <lineage>
        <taxon>Archaea</taxon>
        <taxon>Methanobacteriati</taxon>
        <taxon>Methanobacteriota</taxon>
        <taxon>Stenosarchaea group</taxon>
        <taxon>Halobacteria</taxon>
        <taxon>Halobacteriales</taxon>
        <taxon>Halobacteriaceae</taxon>
    </lineage>
</organism>
<dbReference type="PRINTS" id="PR00420">
    <property type="entry name" value="RNGMNOXGNASE"/>
</dbReference>
<dbReference type="Gene3D" id="3.50.50.60">
    <property type="entry name" value="FAD/NAD(P)-binding domain"/>
    <property type="match status" value="1"/>
</dbReference>